<dbReference type="Proteomes" id="UP000017559">
    <property type="component" value="Unassembled WGS sequence"/>
</dbReference>
<dbReference type="Gene3D" id="2.60.120.260">
    <property type="entry name" value="Galactose-binding domain-like"/>
    <property type="match status" value="1"/>
</dbReference>
<dbReference type="EMBL" id="AWSO01000155">
    <property type="protein sequence ID" value="ESK94053.1"/>
    <property type="molecule type" value="Genomic_DNA"/>
</dbReference>
<evidence type="ECO:0000313" key="2">
    <source>
        <dbReference type="EMBL" id="ESK94053.1"/>
    </source>
</evidence>
<evidence type="ECO:0000256" key="1">
    <source>
        <dbReference type="SAM" id="Phobius"/>
    </source>
</evidence>
<keyword evidence="1" id="KW-1133">Transmembrane helix</keyword>
<sequence>MEGQSASDVMNMHSTYKLNVRYCSGSIIMTALLKCLPLLLLPGWTFAQNSKGTFANPKTGVKWRYWIEDSSADLDVLRSDVAEMAKVGSSGFELLSYQSYGGLQSDTGEVIIDPTDVAFGSDNFVKVTATLIQAAKEHNLTIDFTLGPNQGAGVPVEPDDVDKEGMLTELVFGSHFLQPGESFDGQLPAPVVLPYVANDGVIRSANTTQKFFVGVIGAQLADGANTSAPRVSLDFNTVVDLTDAVQRTGETGTLSWAPSGNGTNVVLAFYYRRNGFPEARGGFNGSQDDKPGSWGSFVVDHFSAKGVNMSSSFIQNNILSQSDIGEMLAEPGVGRYMWEDSMEFQAQVWWTDSFAQRFEERHNYSVGRVLPILHALLPAHASFSSGLNVNQTFDYGSSFNSYAFAEDYRDTLSSLYIDYMTAFNEWSHSVGLLFSNQPAYDFQIDVAASAAIPDVPEIESLALPLIDEARQLSGGVHLGNRSIFSSETAARPNFAVSLPMSELLADSKAQFAGHVNLLMLHGYPYSGPYPNTTWPGICTFAYRFADMHGPKMPAWNHYEGYLNYLARNQYILQSGTPKVDVALYRKGYDFTRNSPSPFPSSSLISAGYTYEYVSPENFKLPGVFVSERRLALGGPAYKAFILSRIQNITIDGAQSLIDFANDGLPIVIAGGVPDSIPGFDADGTQNSQVQALMEQLTALPTVKVVDDEEAVPGALGSLGVVPATSIDPPTSTLWTIRRDEASDSRSTSYFFLYNQDDEPINGTLTLTIGFEGTPFILDAWSGTVSPIFIWNNTSNDTISIPEFSLAAGETALITITSETEFEGIPSPSVHVTSADLGVFAGSSTSGSFELRSTTEGSKEVILSNGDIQTVEFSLEGETIRELTGWQLNITKWTPPEDLSQIPSVLVPGPAINLTQGLVPWDELEGHENTSGVGTYVTTFEWNHATDSNVGIRLDLGSVVHTIKAWLNGVELSTADPTDPEVDISELVQEGSNLLRVDAASTLLNVVNSVPEVMSLGQLRIDTVGRPPERQHYGLIAPVRLIPYGRVTINL</sequence>
<proteinExistence type="predicted"/>
<comment type="caution">
    <text evidence="2">The sequence shown here is derived from an EMBL/GenBank/DDBJ whole genome shotgun (WGS) entry which is preliminary data.</text>
</comment>
<accession>V2X4H3</accession>
<dbReference type="HOGENOM" id="CLU_003772_0_1_1"/>
<dbReference type="InterPro" id="IPR053161">
    <property type="entry name" value="Ulvan_degrading_GH"/>
</dbReference>
<dbReference type="KEGG" id="mrr:Moror_12798"/>
<dbReference type="SUPFAM" id="SSF49785">
    <property type="entry name" value="Galactose-binding domain-like"/>
    <property type="match status" value="1"/>
</dbReference>
<reference evidence="2 3" key="1">
    <citation type="journal article" date="2014" name="BMC Genomics">
        <title>Genome and secretome analysis of the hemibiotrophic fungal pathogen, Moniliophthora roreri, which causes frosty pod rot disease of cacao: mechanisms of the biotrophic and necrotrophic phases.</title>
        <authorList>
            <person name="Meinhardt L.W."/>
            <person name="Costa G.G.L."/>
            <person name="Thomazella D.P.T."/>
            <person name="Teixeira P.J.P.L."/>
            <person name="Carazzolle M.F."/>
            <person name="Schuster S.C."/>
            <person name="Carlson J.E."/>
            <person name="Guiltinan M.J."/>
            <person name="Mieczkowski P."/>
            <person name="Farmer A."/>
            <person name="Ramaraj T."/>
            <person name="Crozier J."/>
            <person name="Davis R.E."/>
            <person name="Shao J."/>
            <person name="Melnick R.L."/>
            <person name="Pereira G.A.G."/>
            <person name="Bailey B.A."/>
        </authorList>
    </citation>
    <scope>NUCLEOTIDE SEQUENCE [LARGE SCALE GENOMIC DNA]</scope>
    <source>
        <strain evidence="2 3">MCA 2997</strain>
    </source>
</reference>
<keyword evidence="1" id="KW-0812">Transmembrane</keyword>
<feature type="transmembrane region" description="Helical" evidence="1">
    <location>
        <begin position="20"/>
        <end position="44"/>
    </location>
</feature>
<dbReference type="Pfam" id="PF17132">
    <property type="entry name" value="Glyco_hydro_106"/>
    <property type="match status" value="1"/>
</dbReference>
<dbReference type="OrthoDB" id="2588159at2759"/>
<keyword evidence="1" id="KW-0472">Membrane</keyword>
<dbReference type="AlphaFoldDB" id="V2X4H3"/>
<protein>
    <submittedName>
        <fullName evidence="2">Secreted protein</fullName>
    </submittedName>
</protein>
<dbReference type="PANTHER" id="PTHR36848:SF2">
    <property type="entry name" value="SECRETED PROTEIN"/>
    <property type="match status" value="1"/>
</dbReference>
<name>V2X4H3_MONRO</name>
<organism evidence="2 3">
    <name type="scientific">Moniliophthora roreri (strain MCA 2997)</name>
    <name type="common">Cocoa frosty pod rot fungus</name>
    <name type="synonym">Crinipellis roreri</name>
    <dbReference type="NCBI Taxonomy" id="1381753"/>
    <lineage>
        <taxon>Eukaryota</taxon>
        <taxon>Fungi</taxon>
        <taxon>Dikarya</taxon>
        <taxon>Basidiomycota</taxon>
        <taxon>Agaricomycotina</taxon>
        <taxon>Agaricomycetes</taxon>
        <taxon>Agaricomycetidae</taxon>
        <taxon>Agaricales</taxon>
        <taxon>Marasmiineae</taxon>
        <taxon>Marasmiaceae</taxon>
        <taxon>Moniliophthora</taxon>
    </lineage>
</organism>
<dbReference type="InterPro" id="IPR008979">
    <property type="entry name" value="Galactose-bd-like_sf"/>
</dbReference>
<dbReference type="PANTHER" id="PTHR36848">
    <property type="entry name" value="DNA-BINDING PROTEIN (PUTATIVE SECRETED PROTEIN)-RELATED"/>
    <property type="match status" value="1"/>
</dbReference>
<keyword evidence="3" id="KW-1185">Reference proteome</keyword>
<evidence type="ECO:0000313" key="3">
    <source>
        <dbReference type="Proteomes" id="UP000017559"/>
    </source>
</evidence>
<gene>
    <name evidence="2" type="ORF">Moror_12798</name>
</gene>